<dbReference type="Gene3D" id="2.60.40.640">
    <property type="match status" value="1"/>
</dbReference>
<protein>
    <recommendedName>
        <fullName evidence="2">Arrestin-like N-terminal domain-containing protein</fullName>
    </recommendedName>
</protein>
<evidence type="ECO:0000313" key="3">
    <source>
        <dbReference type="EMBL" id="ODV92062.1"/>
    </source>
</evidence>
<evidence type="ECO:0000259" key="2">
    <source>
        <dbReference type="Pfam" id="PF00339"/>
    </source>
</evidence>
<proteinExistence type="predicted"/>
<sequence>MAPSKIRIELKENKKVWTCGDVMEGRVLLALNEQTEVARVSIKLEAECKTAIHQARNKLEYSVPSSRHRRRKHKREARELHRFVYESQQLFPTPDLITDKRTSSSSGFKLPVGEYSYNFSIKIPWHTDCSNDHGLFNRFTTHVGTDHIETILPPTLQDTPYSQINYYLKATASRPRFLQISLRGYHPFKFSPPDIIDEPRENSHMAFHHHFELPFTPSLRSNIKRMFFLERNGQKNRADYHVKVTLPDPPKFVVGKPLPDMVIQVTPSVEALLSSGQLTVKSFSMDLFAMNEVHADGYDENVLYEVSLLKMANLSSALYRVNSDEPNALRVPTLWRNTTLKEVPCSFKCCSVSRKYVLRISLGITSSVTNAPYSLKVDIPIFVAPSIPPSPHNTTLNSYMNNLEPYTNSRLKYRHEGKDPFLKITPAHSELCSGPPPKPFSPVIGNSIAQSSNNPGQHDGVPPPGSSRIDMSEELPSYGEIGSTRVVLDRNKEAS</sequence>
<dbReference type="EMBL" id="KV453841">
    <property type="protein sequence ID" value="ODV92062.1"/>
    <property type="molecule type" value="Genomic_DNA"/>
</dbReference>
<dbReference type="InterPro" id="IPR050357">
    <property type="entry name" value="Arrestin_domain-protein"/>
</dbReference>
<evidence type="ECO:0000256" key="1">
    <source>
        <dbReference type="SAM" id="MobiDB-lite"/>
    </source>
</evidence>
<evidence type="ECO:0000313" key="4">
    <source>
        <dbReference type="Proteomes" id="UP000095023"/>
    </source>
</evidence>
<keyword evidence="4" id="KW-1185">Reference proteome</keyword>
<gene>
    <name evidence="3" type="ORF">CANCADRAFT_30332</name>
</gene>
<dbReference type="InterPro" id="IPR011021">
    <property type="entry name" value="Arrestin-like_N"/>
</dbReference>
<organism evidence="3 4">
    <name type="scientific">Tortispora caseinolytica NRRL Y-17796</name>
    <dbReference type="NCBI Taxonomy" id="767744"/>
    <lineage>
        <taxon>Eukaryota</taxon>
        <taxon>Fungi</taxon>
        <taxon>Dikarya</taxon>
        <taxon>Ascomycota</taxon>
        <taxon>Saccharomycotina</taxon>
        <taxon>Trigonopsidomycetes</taxon>
        <taxon>Trigonopsidales</taxon>
        <taxon>Trigonopsidaceae</taxon>
        <taxon>Tortispora</taxon>
    </lineage>
</organism>
<feature type="compositionally biased region" description="Polar residues" evidence="1">
    <location>
        <begin position="447"/>
        <end position="456"/>
    </location>
</feature>
<dbReference type="AlphaFoldDB" id="A0A1E4TJY4"/>
<dbReference type="PANTHER" id="PTHR11188:SF17">
    <property type="entry name" value="FI21816P1"/>
    <property type="match status" value="1"/>
</dbReference>
<dbReference type="InterPro" id="IPR014756">
    <property type="entry name" value="Ig_E-set"/>
</dbReference>
<dbReference type="GO" id="GO:0005737">
    <property type="term" value="C:cytoplasm"/>
    <property type="evidence" value="ECO:0007669"/>
    <property type="project" value="TreeGrafter"/>
</dbReference>
<accession>A0A1E4TJY4</accession>
<dbReference type="OrthoDB" id="3365616at2759"/>
<feature type="domain" description="Arrestin-like N-terminal" evidence="2">
    <location>
        <begin position="7"/>
        <end position="176"/>
    </location>
</feature>
<dbReference type="GO" id="GO:0015031">
    <property type="term" value="P:protein transport"/>
    <property type="evidence" value="ECO:0007669"/>
    <property type="project" value="TreeGrafter"/>
</dbReference>
<name>A0A1E4TJY4_9ASCO</name>
<reference evidence="4" key="1">
    <citation type="submission" date="2016-02" db="EMBL/GenBank/DDBJ databases">
        <title>Comparative genomics of biotechnologically important yeasts.</title>
        <authorList>
            <consortium name="DOE Joint Genome Institute"/>
            <person name="Riley R."/>
            <person name="Haridas S."/>
            <person name="Wolfe K.H."/>
            <person name="Lopes M.R."/>
            <person name="Hittinger C.T."/>
            <person name="Goker M."/>
            <person name="Salamov A."/>
            <person name="Wisecaver J."/>
            <person name="Long T.M."/>
            <person name="Aerts A.L."/>
            <person name="Barry K."/>
            <person name="Choi C."/>
            <person name="Clum A."/>
            <person name="Coughlan A.Y."/>
            <person name="Deshpande S."/>
            <person name="Douglass A.P."/>
            <person name="Hanson S.J."/>
            <person name="Klenk H.-P."/>
            <person name="Labutti K."/>
            <person name="Lapidus A."/>
            <person name="Lindquist E."/>
            <person name="Lipzen A."/>
            <person name="Meier-Kolthoff J.P."/>
            <person name="Ohm R.A."/>
            <person name="Otillar R.P."/>
            <person name="Pangilinan J."/>
            <person name="Peng Y."/>
            <person name="Rokas A."/>
            <person name="Rosa C.A."/>
            <person name="Scheuner C."/>
            <person name="Sibirny A.A."/>
            <person name="Slot J.C."/>
            <person name="Stielow J.B."/>
            <person name="Sun H."/>
            <person name="Kurtzman C.P."/>
            <person name="Blackwell M."/>
            <person name="Jeffries T.W."/>
            <person name="Grigoriev I.V."/>
        </authorList>
    </citation>
    <scope>NUCLEOTIDE SEQUENCE [LARGE SCALE GENOMIC DNA]</scope>
    <source>
        <strain evidence="4">NRRL Y-17796</strain>
    </source>
</reference>
<dbReference type="Pfam" id="PF00339">
    <property type="entry name" value="Arrestin_N"/>
    <property type="match status" value="1"/>
</dbReference>
<dbReference type="CDD" id="cd22952">
    <property type="entry name" value="ART10-like"/>
    <property type="match status" value="1"/>
</dbReference>
<dbReference type="Proteomes" id="UP000095023">
    <property type="component" value="Unassembled WGS sequence"/>
</dbReference>
<dbReference type="PANTHER" id="PTHR11188">
    <property type="entry name" value="ARRESTIN DOMAIN CONTAINING PROTEIN"/>
    <property type="match status" value="1"/>
</dbReference>
<feature type="region of interest" description="Disordered" evidence="1">
    <location>
        <begin position="442"/>
        <end position="495"/>
    </location>
</feature>
<dbReference type="SUPFAM" id="SSF81296">
    <property type="entry name" value="E set domains"/>
    <property type="match status" value="1"/>
</dbReference>
<dbReference type="InterPro" id="IPR014752">
    <property type="entry name" value="Arrestin-like_C"/>
</dbReference>